<evidence type="ECO:0000313" key="1">
    <source>
        <dbReference type="EMBL" id="EMY75935.1"/>
    </source>
</evidence>
<dbReference type="PROSITE" id="PS51257">
    <property type="entry name" value="PROKAR_LIPOPROTEIN"/>
    <property type="match status" value="1"/>
</dbReference>
<sequence>MKTKLSKKLVVLKNRILFIILFFVLQGCLTVTEKEIPSKIELEKNLIRLEETLVILEEYRVDLNPELVDRENISQTGNDHLKNLRDPRMNRLIKSKFATALAQCRCFQNIVVAVRGIEDVESLRNKYRNVIRVKLEDYYDSKAVLPKVLLTTFTFGLIPTWYSFARKVEFIVESPELKQPAIFKYERRFTLYAHFFLIFGLFNAKSVFSNYAEFSDFFQLLASEIYSQKLIPLDI</sequence>
<keyword evidence="1" id="KW-0449">Lipoprotein</keyword>
<dbReference type="EMBL" id="AOHC02000058">
    <property type="protein sequence ID" value="EMY75935.1"/>
    <property type="molecule type" value="Genomic_DNA"/>
</dbReference>
<dbReference type="AlphaFoldDB" id="N1WAJ2"/>
<protein>
    <submittedName>
        <fullName evidence="1">Lipoprotein</fullName>
    </submittedName>
</protein>
<keyword evidence="2" id="KW-1185">Reference proteome</keyword>
<organism evidence="1 2">
    <name type="scientific">Leptospira weilii serovar Ranarum str. ICFT</name>
    <dbReference type="NCBI Taxonomy" id="1218598"/>
    <lineage>
        <taxon>Bacteria</taxon>
        <taxon>Pseudomonadati</taxon>
        <taxon>Spirochaetota</taxon>
        <taxon>Spirochaetia</taxon>
        <taxon>Leptospirales</taxon>
        <taxon>Leptospiraceae</taxon>
        <taxon>Leptospira</taxon>
    </lineage>
</organism>
<proteinExistence type="predicted"/>
<name>N1WAJ2_9LEPT</name>
<gene>
    <name evidence="1" type="ORF">LEP1GSC060_3586</name>
</gene>
<comment type="caution">
    <text evidence="1">The sequence shown here is derived from an EMBL/GenBank/DDBJ whole genome shotgun (WGS) entry which is preliminary data.</text>
</comment>
<reference evidence="1" key="1">
    <citation type="submission" date="2013-03" db="EMBL/GenBank/DDBJ databases">
        <authorList>
            <person name="Harkins D.M."/>
            <person name="Durkin A.S."/>
            <person name="Brinkac L.M."/>
            <person name="Haft D.H."/>
            <person name="Selengut J.D."/>
            <person name="Sanka R."/>
            <person name="DePew J."/>
            <person name="Purushe J."/>
            <person name="Hartskeerl R.A."/>
            <person name="Ahmed A."/>
            <person name="van der Linden H."/>
            <person name="Goris M.G.A."/>
            <person name="Vinetz J.M."/>
            <person name="Sutton G.G."/>
            <person name="Nierman W.C."/>
            <person name="Fouts D.E."/>
        </authorList>
    </citation>
    <scope>NUCLEOTIDE SEQUENCE [LARGE SCALE GENOMIC DNA]</scope>
    <source>
        <strain evidence="1">ICFT</strain>
    </source>
</reference>
<accession>N1WAJ2</accession>
<evidence type="ECO:0000313" key="2">
    <source>
        <dbReference type="Proteomes" id="UP000012313"/>
    </source>
</evidence>
<dbReference type="Proteomes" id="UP000012313">
    <property type="component" value="Unassembled WGS sequence"/>
</dbReference>